<comment type="caution">
    <text evidence="3">The sequence shown here is derived from an EMBL/GenBank/DDBJ whole genome shotgun (WGS) entry which is preliminary data.</text>
</comment>
<dbReference type="InterPro" id="IPR015050">
    <property type="entry name" value="BofC_C"/>
</dbReference>
<evidence type="ECO:0000256" key="1">
    <source>
        <dbReference type="SAM" id="SignalP"/>
    </source>
</evidence>
<dbReference type="AlphaFoldDB" id="A0A2R5EY38"/>
<dbReference type="Gene3D" id="3.30.70.1740">
    <property type="entry name" value="Bypass-of-forespore C, C-terminal domain"/>
    <property type="match status" value="1"/>
</dbReference>
<organism evidence="3 4">
    <name type="scientific">Paenibacillus agaridevorans</name>
    <dbReference type="NCBI Taxonomy" id="171404"/>
    <lineage>
        <taxon>Bacteria</taxon>
        <taxon>Bacillati</taxon>
        <taxon>Bacillota</taxon>
        <taxon>Bacilli</taxon>
        <taxon>Bacillales</taxon>
        <taxon>Paenibacillaceae</taxon>
        <taxon>Paenibacillus</taxon>
    </lineage>
</organism>
<dbReference type="EMBL" id="BDQX01000171">
    <property type="protein sequence ID" value="GBG08733.1"/>
    <property type="molecule type" value="Genomic_DNA"/>
</dbReference>
<keyword evidence="1" id="KW-0732">Signal</keyword>
<feature type="chain" id="PRO_5039545999" description="Bypass of forespore C C-terminal domain-containing protein" evidence="1">
    <location>
        <begin position="41"/>
        <end position="208"/>
    </location>
</feature>
<evidence type="ECO:0000313" key="3">
    <source>
        <dbReference type="EMBL" id="GBG08733.1"/>
    </source>
</evidence>
<proteinExistence type="predicted"/>
<dbReference type="RefSeq" id="WP_087566503.1">
    <property type="nucleotide sequence ID" value="NZ_BDQX01000171.1"/>
</dbReference>
<evidence type="ECO:0000313" key="4">
    <source>
        <dbReference type="Proteomes" id="UP000245202"/>
    </source>
</evidence>
<dbReference type="Proteomes" id="UP000245202">
    <property type="component" value="Unassembled WGS sequence"/>
</dbReference>
<dbReference type="Pfam" id="PF08955">
    <property type="entry name" value="BofC_C"/>
    <property type="match status" value="1"/>
</dbReference>
<protein>
    <recommendedName>
        <fullName evidence="2">Bypass of forespore C C-terminal domain-containing protein</fullName>
    </recommendedName>
</protein>
<dbReference type="InterPro" id="IPR038117">
    <property type="entry name" value="BofC_C_sf"/>
</dbReference>
<sequence>MMTFSLWKQVKKRIRRNRRPIWKLGGLVLFVSLAVMPQHASASFASEATLDEPSVSRMLQDRNAPVQVMLHRLYVCGEETEPLGLMKPETIIKLLSQHPEWRTSLDEDGQTLRVMQQIDDLSAECKSNAYFGVDRNGNFSLFDGEPSNEKVMRTFFQLDVRFMESSLPKDQLDQLSDGIRVSDIDEYNSVLSTYSDYAMETGEAKQGY</sequence>
<gene>
    <name evidence="3" type="ORF">PAT3040_03328</name>
</gene>
<reference evidence="3 4" key="1">
    <citation type="submission" date="2017-08" db="EMBL/GenBank/DDBJ databases">
        <title>Substantial Increase in Enzyme Production by Combined Drug-Resistance Mutations in Paenibacillus agaridevorans.</title>
        <authorList>
            <person name="Tanaka Y."/>
            <person name="Funane K."/>
            <person name="Hosaka T."/>
            <person name="Shiwa Y."/>
            <person name="Fujita N."/>
            <person name="Miyazaki T."/>
            <person name="Yoshikawa H."/>
            <person name="Murakami K."/>
            <person name="Kasahara K."/>
            <person name="Inaoka T."/>
            <person name="Hiraga Y."/>
            <person name="Ochi K."/>
        </authorList>
    </citation>
    <scope>NUCLEOTIDE SEQUENCE [LARGE SCALE GENOMIC DNA]</scope>
    <source>
        <strain evidence="3 4">T-3040</strain>
    </source>
</reference>
<keyword evidence="4" id="KW-1185">Reference proteome</keyword>
<name>A0A2R5EY38_9BACL</name>
<feature type="signal peptide" evidence="1">
    <location>
        <begin position="1"/>
        <end position="40"/>
    </location>
</feature>
<evidence type="ECO:0000259" key="2">
    <source>
        <dbReference type="Pfam" id="PF08955"/>
    </source>
</evidence>
<feature type="domain" description="Bypass of forespore C C-terminal" evidence="2">
    <location>
        <begin position="119"/>
        <end position="195"/>
    </location>
</feature>
<accession>A0A2R5EY38</accession>